<protein>
    <submittedName>
        <fullName evidence="1">PhoP regulatory network protein YrbL</fullName>
    </submittedName>
</protein>
<dbReference type="Pfam" id="PF10707">
    <property type="entry name" value="YrbL-PhoP_reg"/>
    <property type="match status" value="1"/>
</dbReference>
<proteinExistence type="predicted"/>
<evidence type="ECO:0000313" key="1">
    <source>
        <dbReference type="EMBL" id="AQQ71317.1"/>
    </source>
</evidence>
<evidence type="ECO:0000313" key="2">
    <source>
        <dbReference type="Proteomes" id="UP000188181"/>
    </source>
</evidence>
<name>A0A1Q2MG81_9BACT</name>
<dbReference type="EMBL" id="CP019646">
    <property type="protein sequence ID" value="AQQ71317.1"/>
    <property type="molecule type" value="Genomic_DNA"/>
</dbReference>
<sequence length="232" mass="27095">MTELKLSKLEPFAVGGRRECYVHPSDASKCVKVLRTDKNVSARRKKLFVPSVLRRRYDNNEDERRVLNKLEKRIGKGMQLHIPLCYGYEPTDLGPGLVLDLVRDTDGKISRSLREHFYQNLHPLEFKDGFDELTRFLCQHNIITRNLLDHNLVASKQADGSWQIYIIDGFGDPALLPIAQWSRTMGRMKIKRISRRAWARFQVFYETRRQNGAAIHHMRDGQTWSPGVLRHR</sequence>
<accession>A0A1Q2MG81</accession>
<keyword evidence="2" id="KW-1185">Reference proteome</keyword>
<dbReference type="Proteomes" id="UP000188181">
    <property type="component" value="Chromosome"/>
</dbReference>
<dbReference type="OrthoDB" id="595236at2"/>
<dbReference type="InterPro" id="IPR019647">
    <property type="entry name" value="PhoP_reg_network_YrbL"/>
</dbReference>
<dbReference type="KEGG" id="pbas:SMSP2_01688"/>
<dbReference type="STRING" id="1851148.SMSP2_01688"/>
<dbReference type="RefSeq" id="WP_146683504.1">
    <property type="nucleotide sequence ID" value="NZ_CP019646.1"/>
</dbReference>
<reference evidence="2" key="1">
    <citation type="submission" date="2017-02" db="EMBL/GenBank/DDBJ databases">
        <title>Comparative genomics and description of representatives of a novel lineage of planctomycetes thriving in anoxic sediments.</title>
        <authorList>
            <person name="Spring S."/>
            <person name="Bunk B."/>
            <person name="Sproer C."/>
        </authorList>
    </citation>
    <scope>NUCLEOTIDE SEQUENCE [LARGE SCALE GENOMIC DNA]</scope>
    <source>
        <strain evidence="2">SM-Chi-D1</strain>
    </source>
</reference>
<organism evidence="1 2">
    <name type="scientific">Limihaloglobus sulfuriphilus</name>
    <dbReference type="NCBI Taxonomy" id="1851148"/>
    <lineage>
        <taxon>Bacteria</taxon>
        <taxon>Pseudomonadati</taxon>
        <taxon>Planctomycetota</taxon>
        <taxon>Phycisphaerae</taxon>
        <taxon>Sedimentisphaerales</taxon>
        <taxon>Sedimentisphaeraceae</taxon>
        <taxon>Limihaloglobus</taxon>
    </lineage>
</organism>
<dbReference type="AlphaFoldDB" id="A0A1Q2MG81"/>
<gene>
    <name evidence="1" type="ORF">SMSP2_01688</name>
</gene>